<dbReference type="GO" id="GO:0008483">
    <property type="term" value="F:transaminase activity"/>
    <property type="evidence" value="ECO:0007669"/>
    <property type="project" value="UniProtKB-KW"/>
</dbReference>
<evidence type="ECO:0000256" key="1">
    <source>
        <dbReference type="SAM" id="MobiDB-lite"/>
    </source>
</evidence>
<keyword evidence="3" id="KW-1185">Reference proteome</keyword>
<comment type="caution">
    <text evidence="2">The sequence shown here is derived from an EMBL/GenBank/DDBJ whole genome shotgun (WGS) entry which is preliminary data.</text>
</comment>
<dbReference type="Gene3D" id="3.40.640.10">
    <property type="entry name" value="Type I PLP-dependent aspartate aminotransferase-like (Major domain)"/>
    <property type="match status" value="1"/>
</dbReference>
<dbReference type="InterPro" id="IPR015424">
    <property type="entry name" value="PyrdxlP-dep_Trfase"/>
</dbReference>
<name>A0A7W3MUK9_9ACTN</name>
<dbReference type="Proteomes" id="UP000539313">
    <property type="component" value="Unassembled WGS sequence"/>
</dbReference>
<organism evidence="2 3">
    <name type="scientific">Thermomonospora cellulosilytica</name>
    <dbReference type="NCBI Taxonomy" id="1411118"/>
    <lineage>
        <taxon>Bacteria</taxon>
        <taxon>Bacillati</taxon>
        <taxon>Actinomycetota</taxon>
        <taxon>Actinomycetes</taxon>
        <taxon>Streptosporangiales</taxon>
        <taxon>Thermomonosporaceae</taxon>
        <taxon>Thermomonospora</taxon>
    </lineage>
</organism>
<keyword evidence="2" id="KW-0032">Aminotransferase</keyword>
<gene>
    <name evidence="2" type="ORF">HNR21_001021</name>
</gene>
<sequence length="79" mass="8199">MMALEGVHGSPEDVIVTVGSQQALDLLTRIFVDLGDVVLAEAPSVQKRPPWPQPASAAGAIRPVPVVPQQSPHPPASSS</sequence>
<dbReference type="AlphaFoldDB" id="A0A7W3MUK9"/>
<dbReference type="SUPFAM" id="SSF53383">
    <property type="entry name" value="PLP-dependent transferases"/>
    <property type="match status" value="1"/>
</dbReference>
<feature type="region of interest" description="Disordered" evidence="1">
    <location>
        <begin position="43"/>
        <end position="79"/>
    </location>
</feature>
<dbReference type="EMBL" id="JACJII010000001">
    <property type="protein sequence ID" value="MBA9002139.1"/>
    <property type="molecule type" value="Genomic_DNA"/>
</dbReference>
<reference evidence="2 3" key="1">
    <citation type="submission" date="2020-08" db="EMBL/GenBank/DDBJ databases">
        <title>Sequencing the genomes of 1000 actinobacteria strains.</title>
        <authorList>
            <person name="Klenk H.-P."/>
        </authorList>
    </citation>
    <scope>NUCLEOTIDE SEQUENCE [LARGE SCALE GENOMIC DNA]</scope>
    <source>
        <strain evidence="2 3">DSM 45823</strain>
    </source>
</reference>
<evidence type="ECO:0000313" key="3">
    <source>
        <dbReference type="Proteomes" id="UP000539313"/>
    </source>
</evidence>
<evidence type="ECO:0000313" key="2">
    <source>
        <dbReference type="EMBL" id="MBA9002139.1"/>
    </source>
</evidence>
<keyword evidence="2" id="KW-0808">Transferase</keyword>
<protein>
    <submittedName>
        <fullName evidence="2">Aspartate/methionine/tyrosine aminotransferase</fullName>
    </submittedName>
</protein>
<accession>A0A7W3MUK9</accession>
<dbReference type="InterPro" id="IPR015421">
    <property type="entry name" value="PyrdxlP-dep_Trfase_major"/>
</dbReference>
<proteinExistence type="predicted"/>